<dbReference type="Pfam" id="PF00013">
    <property type="entry name" value="KH_1"/>
    <property type="match status" value="2"/>
</dbReference>
<dbReference type="Proteomes" id="UP001642464">
    <property type="component" value="Unassembled WGS sequence"/>
</dbReference>
<comment type="caution">
    <text evidence="5">The sequence shown here is derived from an EMBL/GenBank/DDBJ whole genome shotgun (WGS) entry which is preliminary data.</text>
</comment>
<dbReference type="SMART" id="SM00322">
    <property type="entry name" value="KH"/>
    <property type="match status" value="2"/>
</dbReference>
<accession>A0ABP0L4T6</accession>
<reference evidence="5 6" key="1">
    <citation type="submission" date="2024-02" db="EMBL/GenBank/DDBJ databases">
        <authorList>
            <person name="Chen Y."/>
            <person name="Shah S."/>
            <person name="Dougan E. K."/>
            <person name="Thang M."/>
            <person name="Chan C."/>
        </authorList>
    </citation>
    <scope>NUCLEOTIDE SEQUENCE [LARGE SCALE GENOMIC DNA]</scope>
</reference>
<feature type="compositionally biased region" description="Polar residues" evidence="3">
    <location>
        <begin position="218"/>
        <end position="227"/>
    </location>
</feature>
<keyword evidence="5" id="KW-0067">ATP-binding</keyword>
<dbReference type="InterPro" id="IPR004087">
    <property type="entry name" value="KH_dom"/>
</dbReference>
<dbReference type="InterPro" id="IPR004088">
    <property type="entry name" value="KH_dom_type_1"/>
</dbReference>
<dbReference type="SUPFAM" id="SSF54791">
    <property type="entry name" value="Eukaryotic type KH-domain (KH-domain type I)"/>
    <property type="match status" value="2"/>
</dbReference>
<dbReference type="PROSITE" id="PS50084">
    <property type="entry name" value="KH_TYPE_1"/>
    <property type="match status" value="2"/>
</dbReference>
<proteinExistence type="predicted"/>
<keyword evidence="2" id="KW-0694">RNA-binding</keyword>
<keyword evidence="5" id="KW-0378">Hydrolase</keyword>
<evidence type="ECO:0000256" key="3">
    <source>
        <dbReference type="SAM" id="MobiDB-lite"/>
    </source>
</evidence>
<dbReference type="GO" id="GO:0004386">
    <property type="term" value="F:helicase activity"/>
    <property type="evidence" value="ECO:0007669"/>
    <property type="project" value="UniProtKB-KW"/>
</dbReference>
<organism evidence="5 6">
    <name type="scientific">Durusdinium trenchii</name>
    <dbReference type="NCBI Taxonomy" id="1381693"/>
    <lineage>
        <taxon>Eukaryota</taxon>
        <taxon>Sar</taxon>
        <taxon>Alveolata</taxon>
        <taxon>Dinophyceae</taxon>
        <taxon>Suessiales</taxon>
        <taxon>Symbiodiniaceae</taxon>
        <taxon>Durusdinium</taxon>
    </lineage>
</organism>
<dbReference type="Gene3D" id="3.30.1370.10">
    <property type="entry name" value="K Homology domain, type 1"/>
    <property type="match status" value="2"/>
</dbReference>
<feature type="domain" description="K Homology" evidence="4">
    <location>
        <begin position="88"/>
        <end position="155"/>
    </location>
</feature>
<dbReference type="PANTHER" id="PTHR10288">
    <property type="entry name" value="KH DOMAIN CONTAINING RNA BINDING PROTEIN"/>
    <property type="match status" value="1"/>
</dbReference>
<feature type="region of interest" description="Disordered" evidence="3">
    <location>
        <begin position="195"/>
        <end position="238"/>
    </location>
</feature>
<dbReference type="CDD" id="cd00105">
    <property type="entry name" value="KH-I"/>
    <property type="match status" value="1"/>
</dbReference>
<keyword evidence="1" id="KW-0677">Repeat</keyword>
<feature type="domain" description="K Homology" evidence="4">
    <location>
        <begin position="13"/>
        <end position="80"/>
    </location>
</feature>
<evidence type="ECO:0000256" key="2">
    <source>
        <dbReference type="PROSITE-ProRule" id="PRU00117"/>
    </source>
</evidence>
<name>A0ABP0L4T6_9DINO</name>
<keyword evidence="5" id="KW-0547">Nucleotide-binding</keyword>
<keyword evidence="6" id="KW-1185">Reference proteome</keyword>
<evidence type="ECO:0000256" key="1">
    <source>
        <dbReference type="ARBA" id="ARBA00022737"/>
    </source>
</evidence>
<protein>
    <submittedName>
        <fullName evidence="5">Far upstream element-binding protein 1 (FBP) (FUSE-binding protein 1) (DNA helicase V) (HDH V)</fullName>
    </submittedName>
</protein>
<sequence length="238" mass="25798">MPRAADCFMAKPGEEDERLEFPLAVAGRIIGSRGVQISEVRSRSGAQVKIEKLEETCRVYLGGSPEQVEKAKKMIVSLAEENHLPGRGDAEDTVEIPLSMVGRVIGKGGETVQRLQRESGAKIDVNNQLDPSPVRLSGTRDAITRAKYLLREAPTRGIHHQNGECRKPIQDMMPGPCCPGYVPQGMPQSMAQNMPRSMPTWDLPAGDGGGGGGWRSAPQLTNSPNAESKSEEIDLDEL</sequence>
<keyword evidence="5" id="KW-0347">Helicase</keyword>
<dbReference type="EMBL" id="CAXAMM010014369">
    <property type="protein sequence ID" value="CAK9033573.1"/>
    <property type="molecule type" value="Genomic_DNA"/>
</dbReference>
<gene>
    <name evidence="5" type="ORF">SCF082_LOCUS20541</name>
</gene>
<dbReference type="InterPro" id="IPR036612">
    <property type="entry name" value="KH_dom_type_1_sf"/>
</dbReference>
<evidence type="ECO:0000313" key="5">
    <source>
        <dbReference type="EMBL" id="CAK9033573.1"/>
    </source>
</evidence>
<evidence type="ECO:0000313" key="6">
    <source>
        <dbReference type="Proteomes" id="UP001642464"/>
    </source>
</evidence>
<evidence type="ECO:0000259" key="4">
    <source>
        <dbReference type="SMART" id="SM00322"/>
    </source>
</evidence>